<keyword evidence="3" id="KW-0813">Transport</keyword>
<dbReference type="EMBL" id="QOCW01000008">
    <property type="protein sequence ID" value="RBW69802.1"/>
    <property type="molecule type" value="Genomic_DNA"/>
</dbReference>
<reference evidence="11 12" key="1">
    <citation type="submission" date="2018-07" db="EMBL/GenBank/DDBJ databases">
        <title>Lottiidibacillus patelloidae gen. nov., sp. nov., isolated from the intestinal tract of a marine limpet and the reclassification of B. taeanensis BH030017T, B. algicola KMM 3737T and B. hwajinpoensis SW-72T as genus Lottiidibacillus.</title>
        <authorList>
            <person name="Liu R."/>
            <person name="Huang Z."/>
        </authorList>
    </citation>
    <scope>NUCLEOTIDE SEQUENCE [LARGE SCALE GENOMIC DNA]</scope>
    <source>
        <strain evidence="11 12">BH030017</strain>
    </source>
</reference>
<dbReference type="InterPro" id="IPR036721">
    <property type="entry name" value="RCK_C_sf"/>
</dbReference>
<dbReference type="GO" id="GO:0006813">
    <property type="term" value="P:potassium ion transport"/>
    <property type="evidence" value="ECO:0007669"/>
    <property type="project" value="InterPro"/>
</dbReference>
<feature type="transmembrane region" description="Helical" evidence="9">
    <location>
        <begin position="371"/>
        <end position="389"/>
    </location>
</feature>
<evidence type="ECO:0000256" key="1">
    <source>
        <dbReference type="ARBA" id="ARBA00004141"/>
    </source>
</evidence>
<evidence type="ECO:0000256" key="7">
    <source>
        <dbReference type="ARBA" id="ARBA00023065"/>
    </source>
</evidence>
<dbReference type="GO" id="GO:0016020">
    <property type="term" value="C:membrane"/>
    <property type="evidence" value="ECO:0007669"/>
    <property type="project" value="UniProtKB-SubCell"/>
</dbReference>
<evidence type="ECO:0000256" key="2">
    <source>
        <dbReference type="ARBA" id="ARBA00005551"/>
    </source>
</evidence>
<dbReference type="GO" id="GO:0008324">
    <property type="term" value="F:monoatomic cation transmembrane transporter activity"/>
    <property type="evidence" value="ECO:0007669"/>
    <property type="project" value="InterPro"/>
</dbReference>
<dbReference type="Gene3D" id="3.30.70.1450">
    <property type="entry name" value="Regulator of K+ conductance, C-terminal domain"/>
    <property type="match status" value="1"/>
</dbReference>
<dbReference type="InterPro" id="IPR006153">
    <property type="entry name" value="Cation/H_exchanger_TM"/>
</dbReference>
<feature type="transmembrane region" description="Helical" evidence="9">
    <location>
        <begin position="280"/>
        <end position="302"/>
    </location>
</feature>
<evidence type="ECO:0000256" key="9">
    <source>
        <dbReference type="SAM" id="Phobius"/>
    </source>
</evidence>
<evidence type="ECO:0000256" key="3">
    <source>
        <dbReference type="ARBA" id="ARBA00022448"/>
    </source>
</evidence>
<dbReference type="Proteomes" id="UP000253314">
    <property type="component" value="Unassembled WGS sequence"/>
</dbReference>
<comment type="caution">
    <text evidence="11">The sequence shown here is derived from an EMBL/GenBank/DDBJ whole genome shotgun (WGS) entry which is preliminary data.</text>
</comment>
<accession>A0A366XUJ6</accession>
<dbReference type="Pfam" id="PF02254">
    <property type="entry name" value="TrkA_N"/>
    <property type="match status" value="1"/>
</dbReference>
<feature type="transmembrane region" description="Helical" evidence="9">
    <location>
        <begin position="308"/>
        <end position="330"/>
    </location>
</feature>
<dbReference type="PANTHER" id="PTHR43562">
    <property type="entry name" value="NAPA-TYPE SODIUM/HYDROGEN ANTIPORTER"/>
    <property type="match status" value="1"/>
</dbReference>
<evidence type="ECO:0000256" key="8">
    <source>
        <dbReference type="ARBA" id="ARBA00023136"/>
    </source>
</evidence>
<dbReference type="AlphaFoldDB" id="A0A366XUJ6"/>
<keyword evidence="12" id="KW-1185">Reference proteome</keyword>
<dbReference type="SUPFAM" id="SSF116726">
    <property type="entry name" value="TrkA C-terminal domain-like"/>
    <property type="match status" value="1"/>
</dbReference>
<proteinExistence type="inferred from homology"/>
<dbReference type="Gene3D" id="1.20.1530.20">
    <property type="match status" value="1"/>
</dbReference>
<feature type="transmembrane region" description="Helical" evidence="9">
    <location>
        <begin position="31"/>
        <end position="50"/>
    </location>
</feature>
<comment type="subcellular location">
    <subcellularLocation>
        <location evidence="1">Membrane</location>
        <topology evidence="1">Multi-pass membrane protein</topology>
    </subcellularLocation>
</comment>
<organism evidence="11 12">
    <name type="scientific">Bacillus taeanensis</name>
    <dbReference type="NCBI Taxonomy" id="273032"/>
    <lineage>
        <taxon>Bacteria</taxon>
        <taxon>Bacillati</taxon>
        <taxon>Bacillota</taxon>
        <taxon>Bacilli</taxon>
        <taxon>Bacillales</taxon>
        <taxon>Bacillaceae</taxon>
        <taxon>Bacillus</taxon>
    </lineage>
</organism>
<feature type="transmembrane region" description="Helical" evidence="9">
    <location>
        <begin position="251"/>
        <end position="268"/>
    </location>
</feature>
<comment type="similarity">
    <text evidence="2">Belongs to the monovalent cation:proton antiporter 2 (CPA2) transporter (TC 2.A.37) family.</text>
</comment>
<keyword evidence="8 9" id="KW-0472">Membrane</keyword>
<evidence type="ECO:0000259" key="10">
    <source>
        <dbReference type="PROSITE" id="PS51202"/>
    </source>
</evidence>
<dbReference type="InterPro" id="IPR006037">
    <property type="entry name" value="RCK_C"/>
</dbReference>
<dbReference type="GO" id="GO:1902600">
    <property type="term" value="P:proton transmembrane transport"/>
    <property type="evidence" value="ECO:0007669"/>
    <property type="project" value="InterPro"/>
</dbReference>
<dbReference type="Pfam" id="PF02080">
    <property type="entry name" value="TrkA_C"/>
    <property type="match status" value="1"/>
</dbReference>
<dbReference type="RefSeq" id="WP_113805886.1">
    <property type="nucleotide sequence ID" value="NZ_QOCW01000008.1"/>
</dbReference>
<evidence type="ECO:0000256" key="4">
    <source>
        <dbReference type="ARBA" id="ARBA00022449"/>
    </source>
</evidence>
<feature type="transmembrane region" description="Helical" evidence="9">
    <location>
        <begin position="6"/>
        <end position="24"/>
    </location>
</feature>
<dbReference type="Gene3D" id="3.40.50.720">
    <property type="entry name" value="NAD(P)-binding Rossmann-like Domain"/>
    <property type="match status" value="1"/>
</dbReference>
<dbReference type="InterPro" id="IPR038770">
    <property type="entry name" value="Na+/solute_symporter_sf"/>
</dbReference>
<keyword evidence="5 9" id="KW-0812">Transmembrane</keyword>
<keyword evidence="4" id="KW-0050">Antiport</keyword>
<evidence type="ECO:0000313" key="12">
    <source>
        <dbReference type="Proteomes" id="UP000253314"/>
    </source>
</evidence>
<keyword evidence="7" id="KW-0406">Ion transport</keyword>
<dbReference type="PROSITE" id="PS51202">
    <property type="entry name" value="RCK_C"/>
    <property type="match status" value="1"/>
</dbReference>
<keyword evidence="6 9" id="KW-1133">Transmembrane helix</keyword>
<dbReference type="InterPro" id="IPR036291">
    <property type="entry name" value="NAD(P)-bd_dom_sf"/>
</dbReference>
<evidence type="ECO:0000256" key="6">
    <source>
        <dbReference type="ARBA" id="ARBA00022989"/>
    </source>
</evidence>
<evidence type="ECO:0000256" key="5">
    <source>
        <dbReference type="ARBA" id="ARBA00022692"/>
    </source>
</evidence>
<feature type="transmembrane region" description="Helical" evidence="9">
    <location>
        <begin position="194"/>
        <end position="214"/>
    </location>
</feature>
<feature type="transmembrane region" description="Helical" evidence="9">
    <location>
        <begin position="103"/>
        <end position="127"/>
    </location>
</feature>
<name>A0A366XUJ6_9BACI</name>
<dbReference type="PANTHER" id="PTHR43562:SF1">
    <property type="entry name" value="NA(+)_H(+) ANTIPORTER YJBQ-RELATED"/>
    <property type="match status" value="1"/>
</dbReference>
<dbReference type="GO" id="GO:0015297">
    <property type="term" value="F:antiporter activity"/>
    <property type="evidence" value="ECO:0007669"/>
    <property type="project" value="UniProtKB-KW"/>
</dbReference>
<feature type="transmembrane region" description="Helical" evidence="9">
    <location>
        <begin position="165"/>
        <end position="188"/>
    </location>
</feature>
<dbReference type="InterPro" id="IPR003148">
    <property type="entry name" value="RCK_N"/>
</dbReference>
<dbReference type="SUPFAM" id="SSF51735">
    <property type="entry name" value="NAD(P)-binding Rossmann-fold domains"/>
    <property type="match status" value="1"/>
</dbReference>
<feature type="transmembrane region" description="Helical" evidence="9">
    <location>
        <begin position="62"/>
        <end position="82"/>
    </location>
</feature>
<dbReference type="OrthoDB" id="9793589at2"/>
<feature type="domain" description="RCK C-terminal" evidence="10">
    <location>
        <begin position="533"/>
        <end position="613"/>
    </location>
</feature>
<dbReference type="Pfam" id="PF00999">
    <property type="entry name" value="Na_H_Exchanger"/>
    <property type="match status" value="1"/>
</dbReference>
<sequence>MELHASFSSLIIVLAAAFVTPIFLKKFRLTIFPVVVAEIMIGFIIGKSGFNIVHQDPWLDTLSTLGLIFLMFLSGVEIDFSIFAGNKKKKEILPNGKEAPNGFIVSSIIFLFIFIVSYAISTVLVFLGFVENAFFMTLVISTISLGVVVPTLKEVEIMKLGIGQIILLITVIADLVTMILLAVFVSFYEGGTNMWLLLILFGAGLIFYLVGKYFRHRTFFETMTTGTVQIGTRAVFTLIMIFVGLSETVGAENILGAFLAGVLVSLLSPNKEMVKQLDSFGYGFLIPIFFVMVGVELDLWSLFKDPSILILIPLLFIGLLLSKIIPVLVLKRWYNMRTVIGAGFLITATLSLVIAAAKIGERIGVIDARMASSLILLAIISCIITPLLFKKFFPLHHIKEGKKRIKIIGANQMTLPLSVELDKEQYDVMLFHINQNVQTENPHSHFNISYINDFSIETLEAHDLFNTDLLVISTSNDEKNYKLASYASNKEIGNIVTRVESPKLSKELKEKGVNVFSAILSSKTMMKALVESPHIADIFTTEDERLYEIFVHNQDVHGMQLRNIPFLGDAIIVRIYRDHESIIPHGDTEIRVGDGLIVTGSYENIQELRENLS</sequence>
<feature type="transmembrane region" description="Helical" evidence="9">
    <location>
        <begin position="133"/>
        <end position="153"/>
    </location>
</feature>
<gene>
    <name evidence="11" type="ORF">DS031_09740</name>
</gene>
<evidence type="ECO:0000313" key="11">
    <source>
        <dbReference type="EMBL" id="RBW69802.1"/>
    </source>
</evidence>
<feature type="transmembrane region" description="Helical" evidence="9">
    <location>
        <begin position="339"/>
        <end position="359"/>
    </location>
</feature>
<protein>
    <submittedName>
        <fullName evidence="11">Sodium:proton antiporter</fullName>
    </submittedName>
</protein>